<comment type="caution">
    <text evidence="2">The sequence shown here is derived from an EMBL/GenBank/DDBJ whole genome shotgun (WGS) entry which is preliminary data.</text>
</comment>
<feature type="region of interest" description="Disordered" evidence="1">
    <location>
        <begin position="16"/>
        <end position="51"/>
    </location>
</feature>
<evidence type="ECO:0000256" key="1">
    <source>
        <dbReference type="SAM" id="MobiDB-lite"/>
    </source>
</evidence>
<evidence type="ECO:0000313" key="3">
    <source>
        <dbReference type="Proteomes" id="UP000003730"/>
    </source>
</evidence>
<proteinExistence type="predicted"/>
<dbReference type="AlphaFoldDB" id="A0A4U8UGT3"/>
<accession>A0A4U8UGT3</accession>
<dbReference type="Proteomes" id="UP000003730">
    <property type="component" value="Unassembled WGS sequence"/>
</dbReference>
<dbReference type="EMBL" id="AFXZ01000009">
    <property type="protein sequence ID" value="TLG99049.1"/>
    <property type="molecule type" value="Genomic_DNA"/>
</dbReference>
<reference evidence="2 3" key="1">
    <citation type="journal article" date="2008" name="Int. J. Syst. Evol. Microbiol.">
        <title>Bizionia argentinensis sp. nov., isolated from surface marine water in Antarctica.</title>
        <authorList>
            <person name="Bercovich A."/>
            <person name="Vazquez S.C."/>
            <person name="Yankilevich P."/>
            <person name="Coria S.H."/>
            <person name="Foti M."/>
            <person name="Hernandez E."/>
            <person name="Vidal A."/>
            <person name="Ruberto L."/>
            <person name="Melo C."/>
            <person name="Marenssi S."/>
            <person name="Criscuolo M."/>
            <person name="Memoli M."/>
            <person name="Arguelles M."/>
            <person name="Mac Cormack W.P."/>
        </authorList>
    </citation>
    <scope>NUCLEOTIDE SEQUENCE [LARGE SCALE GENOMIC DNA]</scope>
    <source>
        <strain evidence="2 3">JUB59</strain>
    </source>
</reference>
<sequence>MGHKWKTLDIFRFIDKHRTPNTEHRTPNTEHRTPNTEHRTPPAHPERFAEAGTPSLCKTLINRTMKTIYTFSFLLK</sequence>
<feature type="compositionally biased region" description="Basic and acidic residues" evidence="1">
    <location>
        <begin position="16"/>
        <end position="49"/>
    </location>
</feature>
<keyword evidence="3" id="KW-1185">Reference proteome</keyword>
<protein>
    <submittedName>
        <fullName evidence="2">Uncharacterized protein</fullName>
    </submittedName>
</protein>
<name>A0A4U8UGT3_9FLAO</name>
<organism evidence="2 3">
    <name type="scientific">Bizionia argentinensis JUB59</name>
    <dbReference type="NCBI Taxonomy" id="1046627"/>
    <lineage>
        <taxon>Bacteria</taxon>
        <taxon>Pseudomonadati</taxon>
        <taxon>Bacteroidota</taxon>
        <taxon>Flavobacteriia</taxon>
        <taxon>Flavobacteriales</taxon>
        <taxon>Flavobacteriaceae</taxon>
        <taxon>Bizionia</taxon>
    </lineage>
</organism>
<evidence type="ECO:0000313" key="2">
    <source>
        <dbReference type="EMBL" id="TLG99049.1"/>
    </source>
</evidence>
<gene>
    <name evidence="2" type="ORF">BZARG_03215</name>
</gene>